<protein>
    <submittedName>
        <fullName evidence="1">Uncharacterized protein</fullName>
    </submittedName>
</protein>
<dbReference type="RefSeq" id="WP_302912584.1">
    <property type="nucleotide sequence ID" value="NZ_JAUMSQ010000005.1"/>
</dbReference>
<organism evidence="1 2">
    <name type="scientific">Mycolicibacterium arseniciresistens</name>
    <dbReference type="NCBI Taxonomy" id="3062257"/>
    <lineage>
        <taxon>Bacteria</taxon>
        <taxon>Bacillati</taxon>
        <taxon>Actinomycetota</taxon>
        <taxon>Actinomycetes</taxon>
        <taxon>Mycobacteriales</taxon>
        <taxon>Mycobacteriaceae</taxon>
        <taxon>Mycolicibacterium</taxon>
    </lineage>
</organism>
<proteinExistence type="predicted"/>
<accession>A0ABT8U9I1</accession>
<sequence length="195" mass="21960">MTEPELSAADAAVRARIDELSVHIPCGGIRGPIQRRSRARPDLPIRWQSCRDEDNPERWPEHDVSRAKDLCVICFRGTAGGRSRWAYVACETCLAVNDSYVARWGFRPFALGRHSLMNGAGARLSAAPAVRHVQEERLAAFSNGDHELKEWRRREYPRLAAAFDPLADIPLRTWRATWPPSRSASEDAFARLLGD</sequence>
<keyword evidence="2" id="KW-1185">Reference proteome</keyword>
<evidence type="ECO:0000313" key="2">
    <source>
        <dbReference type="Proteomes" id="UP001168823"/>
    </source>
</evidence>
<evidence type="ECO:0000313" key="1">
    <source>
        <dbReference type="EMBL" id="MDO3634445.1"/>
    </source>
</evidence>
<name>A0ABT8U9I1_9MYCO</name>
<gene>
    <name evidence="1" type="ORF">Q2100_01640</name>
</gene>
<reference evidence="1" key="1">
    <citation type="submission" date="2023-07" db="EMBL/GenBank/DDBJ databases">
        <title>Mycolicibacterium sp. nov., a novel bacterial species.</title>
        <authorList>
            <person name="Cao Y."/>
        </authorList>
    </citation>
    <scope>NUCLEOTIDE SEQUENCE</scope>
    <source>
        <strain evidence="1">KC 300</strain>
    </source>
</reference>
<comment type="caution">
    <text evidence="1">The sequence shown here is derived from an EMBL/GenBank/DDBJ whole genome shotgun (WGS) entry which is preliminary data.</text>
</comment>
<dbReference type="Proteomes" id="UP001168823">
    <property type="component" value="Unassembled WGS sequence"/>
</dbReference>
<dbReference type="EMBL" id="JAUMSQ010000005">
    <property type="protein sequence ID" value="MDO3634445.1"/>
    <property type="molecule type" value="Genomic_DNA"/>
</dbReference>